<evidence type="ECO:0000313" key="3">
    <source>
        <dbReference type="Proteomes" id="UP000799778"/>
    </source>
</evidence>
<accession>A0A6A5XEU1</accession>
<feature type="region of interest" description="Disordered" evidence="1">
    <location>
        <begin position="216"/>
        <end position="235"/>
    </location>
</feature>
<evidence type="ECO:0000256" key="1">
    <source>
        <dbReference type="SAM" id="MobiDB-lite"/>
    </source>
</evidence>
<dbReference type="OrthoDB" id="3785626at2759"/>
<evidence type="ECO:0000313" key="2">
    <source>
        <dbReference type="EMBL" id="KAF2011327.1"/>
    </source>
</evidence>
<dbReference type="GeneID" id="54280078"/>
<proteinExistence type="predicted"/>
<gene>
    <name evidence="2" type="ORF">BU24DRAFT_278675</name>
</gene>
<dbReference type="Gene3D" id="3.40.50.300">
    <property type="entry name" value="P-loop containing nucleotide triphosphate hydrolases"/>
    <property type="match status" value="1"/>
</dbReference>
<dbReference type="RefSeq" id="XP_033379666.1">
    <property type="nucleotide sequence ID" value="XM_033522681.1"/>
</dbReference>
<feature type="region of interest" description="Disordered" evidence="1">
    <location>
        <begin position="307"/>
        <end position="332"/>
    </location>
</feature>
<feature type="region of interest" description="Disordered" evidence="1">
    <location>
        <begin position="177"/>
        <end position="208"/>
    </location>
</feature>
<keyword evidence="3" id="KW-1185">Reference proteome</keyword>
<evidence type="ECO:0008006" key="4">
    <source>
        <dbReference type="Google" id="ProtNLM"/>
    </source>
</evidence>
<name>A0A6A5XEU1_9PLEO</name>
<reference evidence="2" key="1">
    <citation type="journal article" date="2020" name="Stud. Mycol.">
        <title>101 Dothideomycetes genomes: a test case for predicting lifestyles and emergence of pathogens.</title>
        <authorList>
            <person name="Haridas S."/>
            <person name="Albert R."/>
            <person name="Binder M."/>
            <person name="Bloem J."/>
            <person name="Labutti K."/>
            <person name="Salamov A."/>
            <person name="Andreopoulos B."/>
            <person name="Baker S."/>
            <person name="Barry K."/>
            <person name="Bills G."/>
            <person name="Bluhm B."/>
            <person name="Cannon C."/>
            <person name="Castanera R."/>
            <person name="Culley D."/>
            <person name="Daum C."/>
            <person name="Ezra D."/>
            <person name="Gonzalez J."/>
            <person name="Henrissat B."/>
            <person name="Kuo A."/>
            <person name="Liang C."/>
            <person name="Lipzen A."/>
            <person name="Lutzoni F."/>
            <person name="Magnuson J."/>
            <person name="Mondo S."/>
            <person name="Nolan M."/>
            <person name="Ohm R."/>
            <person name="Pangilinan J."/>
            <person name="Park H.-J."/>
            <person name="Ramirez L."/>
            <person name="Alfaro M."/>
            <person name="Sun H."/>
            <person name="Tritt A."/>
            <person name="Yoshinaga Y."/>
            <person name="Zwiers L.-H."/>
            <person name="Turgeon B."/>
            <person name="Goodwin S."/>
            <person name="Spatafora J."/>
            <person name="Crous P."/>
            <person name="Grigoriev I."/>
        </authorList>
    </citation>
    <scope>NUCLEOTIDE SEQUENCE</scope>
    <source>
        <strain evidence="2">CBS 175.79</strain>
    </source>
</reference>
<dbReference type="EMBL" id="ML978074">
    <property type="protein sequence ID" value="KAF2011327.1"/>
    <property type="molecule type" value="Genomic_DNA"/>
</dbReference>
<organism evidence="2 3">
    <name type="scientific">Aaosphaeria arxii CBS 175.79</name>
    <dbReference type="NCBI Taxonomy" id="1450172"/>
    <lineage>
        <taxon>Eukaryota</taxon>
        <taxon>Fungi</taxon>
        <taxon>Dikarya</taxon>
        <taxon>Ascomycota</taxon>
        <taxon>Pezizomycotina</taxon>
        <taxon>Dothideomycetes</taxon>
        <taxon>Pleosporomycetidae</taxon>
        <taxon>Pleosporales</taxon>
        <taxon>Pleosporales incertae sedis</taxon>
        <taxon>Aaosphaeria</taxon>
    </lineage>
</organism>
<feature type="compositionally biased region" description="Polar residues" evidence="1">
    <location>
        <begin position="216"/>
        <end position="226"/>
    </location>
</feature>
<sequence>MDTPGFDTDSEQDVFRKIIAGINAVRPYARIIGVLLVTRINDSRAEKVDNKLVAFVNKLCGPAYAGQITAVTNFWNVSESVEKTRFEERLQQCLQRWRVVLGDELKQYQHGRRYNSFGDDTGECLKWHGDRDDIKMYAKAMLDRHYGNTNLTDPVIVQELSNGNPLWKTAAGEFLGIAPPPESSSRASAPPPVQAEATVPPVDTSEPEEIEIPMPSASTHQANSNQPQPPTPTEPSALAKFLAWTVDEVGIPILNHLLNNVTFSVTSGGGTGQSFPSHLDPLSSRDHFVWRGLPADLESRTEWAQRRGITSEPGSQAFGDAVRNAVERERPM</sequence>
<dbReference type="Proteomes" id="UP000799778">
    <property type="component" value="Unassembled WGS sequence"/>
</dbReference>
<dbReference type="AlphaFoldDB" id="A0A6A5XEU1"/>
<dbReference type="InterPro" id="IPR027417">
    <property type="entry name" value="P-loop_NTPase"/>
</dbReference>
<protein>
    <recommendedName>
        <fullName evidence="4">G domain-containing protein</fullName>
    </recommendedName>
</protein>